<keyword evidence="3" id="KW-0732">Signal</keyword>
<gene>
    <name evidence="8" type="ORF">EGI31_24915</name>
</gene>
<dbReference type="CDD" id="cd08977">
    <property type="entry name" value="SusD"/>
    <property type="match status" value="1"/>
</dbReference>
<dbReference type="EMBL" id="RJUF01000195">
    <property type="protein sequence ID" value="MCP9766193.1"/>
    <property type="molecule type" value="Genomic_DNA"/>
</dbReference>
<evidence type="ECO:0000256" key="4">
    <source>
        <dbReference type="ARBA" id="ARBA00023136"/>
    </source>
</evidence>
<proteinExistence type="inferred from homology"/>
<keyword evidence="5" id="KW-0998">Cell outer membrane</keyword>
<feature type="domain" description="RagB/SusD" evidence="6">
    <location>
        <begin position="263"/>
        <end position="515"/>
    </location>
</feature>
<protein>
    <submittedName>
        <fullName evidence="8">RagB/SusD family nutrient uptake outer membrane protein</fullName>
    </submittedName>
</protein>
<keyword evidence="4" id="KW-0472">Membrane</keyword>
<dbReference type="Pfam" id="PF07980">
    <property type="entry name" value="SusD_RagB"/>
    <property type="match status" value="1"/>
</dbReference>
<dbReference type="RefSeq" id="WP_255039901.1">
    <property type="nucleotide sequence ID" value="NZ_RJUF01000195.1"/>
</dbReference>
<dbReference type="InterPro" id="IPR011990">
    <property type="entry name" value="TPR-like_helical_dom_sf"/>
</dbReference>
<evidence type="ECO:0000256" key="3">
    <source>
        <dbReference type="ARBA" id="ARBA00022729"/>
    </source>
</evidence>
<dbReference type="SUPFAM" id="SSF48452">
    <property type="entry name" value="TPR-like"/>
    <property type="match status" value="1"/>
</dbReference>
<evidence type="ECO:0000313" key="8">
    <source>
        <dbReference type="EMBL" id="MCP9766193.1"/>
    </source>
</evidence>
<evidence type="ECO:0000256" key="2">
    <source>
        <dbReference type="ARBA" id="ARBA00006275"/>
    </source>
</evidence>
<dbReference type="InterPro" id="IPR033985">
    <property type="entry name" value="SusD-like_N"/>
</dbReference>
<dbReference type="Proteomes" id="UP001204144">
    <property type="component" value="Unassembled WGS sequence"/>
</dbReference>
<evidence type="ECO:0000259" key="7">
    <source>
        <dbReference type="Pfam" id="PF14322"/>
    </source>
</evidence>
<name>A0AAE3KVH2_9BACT</name>
<feature type="domain" description="SusD-like N-terminal" evidence="7">
    <location>
        <begin position="105"/>
        <end position="223"/>
    </location>
</feature>
<comment type="caution">
    <text evidence="8">The sequence shown here is derived from an EMBL/GenBank/DDBJ whole genome shotgun (WGS) entry which is preliminary data.</text>
</comment>
<accession>A0AAE3KVH2</accession>
<evidence type="ECO:0000256" key="1">
    <source>
        <dbReference type="ARBA" id="ARBA00004442"/>
    </source>
</evidence>
<dbReference type="InterPro" id="IPR012944">
    <property type="entry name" value="SusD_RagB_dom"/>
</dbReference>
<organism evidence="8 9">
    <name type="scientific">Lacihabitans soyangensis</name>
    <dbReference type="NCBI Taxonomy" id="869394"/>
    <lineage>
        <taxon>Bacteria</taxon>
        <taxon>Pseudomonadati</taxon>
        <taxon>Bacteroidota</taxon>
        <taxon>Cytophagia</taxon>
        <taxon>Cytophagales</taxon>
        <taxon>Leadbetterellaceae</taxon>
        <taxon>Lacihabitans</taxon>
    </lineage>
</organism>
<comment type="subcellular location">
    <subcellularLocation>
        <location evidence="1">Cell outer membrane</location>
    </subcellularLocation>
</comment>
<evidence type="ECO:0000256" key="5">
    <source>
        <dbReference type="ARBA" id="ARBA00023237"/>
    </source>
</evidence>
<sequence length="515" mass="57137">MKKILFLTGARGLATILSCDNSDLNKINPNGVTFDTYFTNDAELVAGVNSAYALLQGFGLGAREWFFLHDLRGDEMATGGGQLETPRNQLLIGVNDPGNSVARDVFTGWFRVIHRANVVIESSNKTTASFSANIKNRVAGEAKFLRAMAYFELGTLWGGVPLYTEYVKSVEGSKGRATQQEVYKQVIDDLKAAESALPDTYPASEAGRATKAAAQVLLARTYLQQGDYASAKTELEKVVNSGRYKIVDNYLDLTNEEGEFNAESIFEFVFSPSNGAFNWSGPDGDGNSAQEETIRTQEYSPIGWRNLIPSNKILANYEKTSKGDAKNDPRFDMSFWKAGDKFNNGKDVMDDNAVQGNSSTVDGKTMKISWRKYSLLYKSNAGFATSGINMRVMRYADVLLMLAECENELGNSAKAISLMNQVRARASVAMPAYPTANYPCDSKAKVFEALQHERYVELAAEQVRNLDLIRWRKNKKQTAEPISYFTANKHELLPLPQTEIDNNPKIEQKDQNPGY</sequence>
<evidence type="ECO:0000259" key="6">
    <source>
        <dbReference type="Pfam" id="PF07980"/>
    </source>
</evidence>
<reference evidence="8 9" key="1">
    <citation type="submission" date="2018-11" db="EMBL/GenBank/DDBJ databases">
        <title>Novel bacteria species description.</title>
        <authorList>
            <person name="Han J.-H."/>
        </authorList>
    </citation>
    <scope>NUCLEOTIDE SEQUENCE [LARGE SCALE GENOMIC DNA]</scope>
    <source>
        <strain evidence="8 9">KCTC23259</strain>
    </source>
</reference>
<comment type="similarity">
    <text evidence="2">Belongs to the SusD family.</text>
</comment>
<dbReference type="GO" id="GO:0009279">
    <property type="term" value="C:cell outer membrane"/>
    <property type="evidence" value="ECO:0007669"/>
    <property type="project" value="UniProtKB-SubCell"/>
</dbReference>
<evidence type="ECO:0000313" key="9">
    <source>
        <dbReference type="Proteomes" id="UP001204144"/>
    </source>
</evidence>
<dbReference type="AlphaFoldDB" id="A0AAE3KVH2"/>
<dbReference type="Gene3D" id="1.25.40.390">
    <property type="match status" value="1"/>
</dbReference>
<dbReference type="Pfam" id="PF14322">
    <property type="entry name" value="SusD-like_3"/>
    <property type="match status" value="1"/>
</dbReference>
<keyword evidence="9" id="KW-1185">Reference proteome</keyword>